<dbReference type="InterPro" id="IPR031310">
    <property type="entry name" value="Ribosomal_uL5_N"/>
</dbReference>
<sequence length="352" mass="39794">MKLFQSVIYPFYRNTFSVIDTQLQHNVPNKSEICSGGVKKKKHKSCNLLPNRKLIGSSFFFLTTLSPQFISTRAQAPSFPADQSQIKFPVSCKGKKTRSRFKTQYTLCVSQDIMLSSNINNIMQLPVLDKIILNTSSKNFISDRKNIVLGLAALEMMSMQKPNITRAKKSIAGFKLRQNMGIGCKVTLRGLQMFSFLEKLSGIILPRTRDMVVIEKPIRDTGGNYNFSIKNCLIFPEIENHFHIFEYLPGINVTLVTKIGSINNKNNRYNKNNEWEKKTPVKLINFINKAAATGSSFSSLSINGLPDLILKKTVTLCNKKIKNLEKKKISSRAIDSKQSSLFVLSGFQFPCR</sequence>
<dbReference type="InterPro" id="IPR002132">
    <property type="entry name" value="Ribosomal_uL5"/>
</dbReference>
<dbReference type="GO" id="GO:1990904">
    <property type="term" value="C:ribonucleoprotein complex"/>
    <property type="evidence" value="ECO:0007669"/>
    <property type="project" value="UniProtKB-KW"/>
</dbReference>
<gene>
    <name evidence="6" type="primary">rpl5</name>
    <name evidence="6" type="ORF">LOBIN_mt043</name>
</gene>
<comment type="similarity">
    <text evidence="1">Belongs to the universal ribosomal protein uL5 family.</text>
</comment>
<evidence type="ECO:0000256" key="1">
    <source>
        <dbReference type="ARBA" id="ARBA00008553"/>
    </source>
</evidence>
<protein>
    <submittedName>
        <fullName evidence="6">Ribosomal protein L5</fullName>
    </submittedName>
</protein>
<dbReference type="GO" id="GO:0006412">
    <property type="term" value="P:translation"/>
    <property type="evidence" value="ECO:0007669"/>
    <property type="project" value="InterPro"/>
</dbReference>
<evidence type="ECO:0000313" key="6">
    <source>
        <dbReference type="EMBL" id="AKF78667.1"/>
    </source>
</evidence>
<reference evidence="6" key="1">
    <citation type="journal article" date="2015" name="BMC Genomics">
        <title>The complete mitochondrial genome sequence of the green microalga Lobosphaera (Parietochloris) incisa reveals a new type of palindromic repetitive repeat.</title>
        <authorList>
            <person name="Tourasse N.J."/>
            <person name="Shtaida N."/>
            <person name="Khozin-Goldberg I."/>
            <person name="Boussiba S."/>
            <person name="Vallon O."/>
        </authorList>
    </citation>
    <scope>NUCLEOTIDE SEQUENCE</scope>
    <source>
        <strain evidence="6">SAG 2468</strain>
    </source>
</reference>
<organism evidence="6">
    <name type="scientific">Lobosphaera incisa</name>
    <dbReference type="NCBI Taxonomy" id="312850"/>
    <lineage>
        <taxon>Eukaryota</taxon>
        <taxon>Viridiplantae</taxon>
        <taxon>Chlorophyta</taxon>
        <taxon>core chlorophytes</taxon>
        <taxon>Trebouxiophyceae</taxon>
        <taxon>Trebouxiales</taxon>
        <taxon>Trebouxiaceae</taxon>
        <taxon>Lobosphaera</taxon>
    </lineage>
</organism>
<dbReference type="RefSeq" id="YP_009138109.1">
    <property type="nucleotide sequence ID" value="NC_027060.1"/>
</dbReference>
<evidence type="ECO:0000259" key="5">
    <source>
        <dbReference type="Pfam" id="PF00673"/>
    </source>
</evidence>
<dbReference type="InterPro" id="IPR031309">
    <property type="entry name" value="Ribosomal_uL5_C"/>
</dbReference>
<dbReference type="EMBL" id="KP902678">
    <property type="protein sequence ID" value="AKF78667.1"/>
    <property type="molecule type" value="Genomic_DNA"/>
</dbReference>
<dbReference type="GO" id="GO:0003735">
    <property type="term" value="F:structural constituent of ribosome"/>
    <property type="evidence" value="ECO:0007669"/>
    <property type="project" value="InterPro"/>
</dbReference>
<dbReference type="PANTHER" id="PTHR11994">
    <property type="entry name" value="60S RIBOSOMAL PROTEIN L11-RELATED"/>
    <property type="match status" value="1"/>
</dbReference>
<evidence type="ECO:0000256" key="2">
    <source>
        <dbReference type="ARBA" id="ARBA00022980"/>
    </source>
</evidence>
<evidence type="ECO:0000256" key="3">
    <source>
        <dbReference type="ARBA" id="ARBA00023274"/>
    </source>
</evidence>
<proteinExistence type="inferred from homology"/>
<accession>A0A0F6XQY1</accession>
<keyword evidence="3" id="KW-0687">Ribonucleoprotein</keyword>
<dbReference type="Gene3D" id="3.30.1440.10">
    <property type="match status" value="1"/>
</dbReference>
<geneLocation type="mitochondrion" evidence="6"/>
<dbReference type="InterPro" id="IPR022803">
    <property type="entry name" value="Ribosomal_uL5_dom_sf"/>
</dbReference>
<name>A0A0F6XQY1_9CHLO</name>
<dbReference type="Pfam" id="PF00281">
    <property type="entry name" value="Ribosomal_L5"/>
    <property type="match status" value="1"/>
</dbReference>
<dbReference type="GO" id="GO:0005840">
    <property type="term" value="C:ribosome"/>
    <property type="evidence" value="ECO:0007669"/>
    <property type="project" value="UniProtKB-KW"/>
</dbReference>
<feature type="domain" description="Large ribosomal subunit protein uL5 N-terminal" evidence="4">
    <location>
        <begin position="121"/>
        <end position="177"/>
    </location>
</feature>
<dbReference type="SUPFAM" id="SSF55282">
    <property type="entry name" value="RL5-like"/>
    <property type="match status" value="1"/>
</dbReference>
<evidence type="ECO:0000259" key="4">
    <source>
        <dbReference type="Pfam" id="PF00281"/>
    </source>
</evidence>
<keyword evidence="6" id="KW-0496">Mitochondrion</keyword>
<keyword evidence="2 6" id="KW-0689">Ribosomal protein</keyword>
<dbReference type="Pfam" id="PF00673">
    <property type="entry name" value="Ribosomal_L5_C"/>
    <property type="match status" value="1"/>
</dbReference>
<dbReference type="GeneID" id="24284978"/>
<dbReference type="AlphaFoldDB" id="A0A0F6XQY1"/>
<feature type="domain" description="Large ribosomal subunit protein uL5 C-terminal" evidence="5">
    <location>
        <begin position="182"/>
        <end position="260"/>
    </location>
</feature>